<keyword evidence="3" id="KW-1185">Reference proteome</keyword>
<reference evidence="2 3" key="1">
    <citation type="journal article" date="2019" name="New Phytol.">
        <title>Comparative genomics reveals unique wood-decay strategies and fruiting body development in the Schizophyllaceae.</title>
        <authorList>
            <person name="Almasi E."/>
            <person name="Sahu N."/>
            <person name="Krizsan K."/>
            <person name="Balint B."/>
            <person name="Kovacs G.M."/>
            <person name="Kiss B."/>
            <person name="Cseklye J."/>
            <person name="Drula E."/>
            <person name="Henrissat B."/>
            <person name="Nagy I."/>
            <person name="Chovatia M."/>
            <person name="Adam C."/>
            <person name="LaButti K."/>
            <person name="Lipzen A."/>
            <person name="Riley R."/>
            <person name="Grigoriev I.V."/>
            <person name="Nagy L.G."/>
        </authorList>
    </citation>
    <scope>NUCLEOTIDE SEQUENCE [LARGE SCALE GENOMIC DNA]</scope>
    <source>
        <strain evidence="2 3">NL-1724</strain>
    </source>
</reference>
<dbReference type="STRING" id="97359.A0A550CEY1"/>
<proteinExistence type="predicted"/>
<evidence type="ECO:0000313" key="3">
    <source>
        <dbReference type="Proteomes" id="UP000320762"/>
    </source>
</evidence>
<dbReference type="AlphaFoldDB" id="A0A550CEY1"/>
<dbReference type="Proteomes" id="UP000320762">
    <property type="component" value="Unassembled WGS sequence"/>
</dbReference>
<feature type="region of interest" description="Disordered" evidence="1">
    <location>
        <begin position="262"/>
        <end position="292"/>
    </location>
</feature>
<protein>
    <submittedName>
        <fullName evidence="2">Uncharacterized protein</fullName>
    </submittedName>
</protein>
<feature type="compositionally biased region" description="Polar residues" evidence="1">
    <location>
        <begin position="33"/>
        <end position="44"/>
    </location>
</feature>
<gene>
    <name evidence="2" type="ORF">BD626DRAFT_37203</name>
</gene>
<accession>A0A550CEY1</accession>
<comment type="caution">
    <text evidence="2">The sequence shown here is derived from an EMBL/GenBank/DDBJ whole genome shotgun (WGS) entry which is preliminary data.</text>
</comment>
<sequence>MSYVASHPRAILSVVVPPSLRPRPAPISRRHNPNPSLELNPTRTSKNDLRARIHENLREMAENARKEREKAISEDAEHEDDHQSVYEETMRDLRIVAEESYQAELQREREARRWSSGSSAPPAWLLSEQQAIWDKAIQGSGVPQTPLDAADPAHSDEQPPGDSSPVATRPPSVRSRTISQAVAPDAADDGSPRSRSERRPSLTASSAPKLVPEIWRPSITPDEGCACLTPGLHAAQGQHRQRALRQLYQLNLAEATHYALNSRKRRRGYQRGRSARETDHVGGLTEDPPGAY</sequence>
<name>A0A550CEY1_9AGAR</name>
<evidence type="ECO:0000256" key="1">
    <source>
        <dbReference type="SAM" id="MobiDB-lite"/>
    </source>
</evidence>
<feature type="region of interest" description="Disordered" evidence="1">
    <location>
        <begin position="140"/>
        <end position="214"/>
    </location>
</feature>
<evidence type="ECO:0000313" key="2">
    <source>
        <dbReference type="EMBL" id="TRM63351.1"/>
    </source>
</evidence>
<organism evidence="2 3">
    <name type="scientific">Schizophyllum amplum</name>
    <dbReference type="NCBI Taxonomy" id="97359"/>
    <lineage>
        <taxon>Eukaryota</taxon>
        <taxon>Fungi</taxon>
        <taxon>Dikarya</taxon>
        <taxon>Basidiomycota</taxon>
        <taxon>Agaricomycotina</taxon>
        <taxon>Agaricomycetes</taxon>
        <taxon>Agaricomycetidae</taxon>
        <taxon>Agaricales</taxon>
        <taxon>Schizophyllaceae</taxon>
        <taxon>Schizophyllum</taxon>
    </lineage>
</organism>
<dbReference type="OrthoDB" id="2723779at2759"/>
<feature type="region of interest" description="Disordered" evidence="1">
    <location>
        <begin position="18"/>
        <end position="48"/>
    </location>
</feature>
<dbReference type="EMBL" id="VDMD01000010">
    <property type="protein sequence ID" value="TRM63351.1"/>
    <property type="molecule type" value="Genomic_DNA"/>
</dbReference>
<feature type="compositionally biased region" description="Basic and acidic residues" evidence="1">
    <location>
        <begin position="190"/>
        <end position="200"/>
    </location>
</feature>
<feature type="region of interest" description="Disordered" evidence="1">
    <location>
        <begin position="60"/>
        <end position="89"/>
    </location>
</feature>